<dbReference type="VEuPathDB" id="TrichDB:TRFO_22674"/>
<protein>
    <submittedName>
        <fullName evidence="1">Uncharacterized protein</fullName>
    </submittedName>
</protein>
<dbReference type="EMBL" id="MLAK01000659">
    <property type="protein sequence ID" value="OHT08756.1"/>
    <property type="molecule type" value="Genomic_DNA"/>
</dbReference>
<organism evidence="1 2">
    <name type="scientific">Tritrichomonas foetus</name>
    <dbReference type="NCBI Taxonomy" id="1144522"/>
    <lineage>
        <taxon>Eukaryota</taxon>
        <taxon>Metamonada</taxon>
        <taxon>Parabasalia</taxon>
        <taxon>Tritrichomonadida</taxon>
        <taxon>Tritrichomonadidae</taxon>
        <taxon>Tritrichomonas</taxon>
    </lineage>
</organism>
<evidence type="ECO:0000313" key="2">
    <source>
        <dbReference type="Proteomes" id="UP000179807"/>
    </source>
</evidence>
<proteinExistence type="predicted"/>
<dbReference type="RefSeq" id="XP_068361892.1">
    <property type="nucleotide sequence ID" value="XM_068502687.1"/>
</dbReference>
<name>A0A1J4KG59_9EUKA</name>
<dbReference type="GeneID" id="94837391"/>
<comment type="caution">
    <text evidence="1">The sequence shown here is derived from an EMBL/GenBank/DDBJ whole genome shotgun (WGS) entry which is preliminary data.</text>
</comment>
<keyword evidence="2" id="KW-1185">Reference proteome</keyword>
<dbReference type="AlphaFoldDB" id="A0A1J4KG59"/>
<reference evidence="1" key="1">
    <citation type="submission" date="2016-10" db="EMBL/GenBank/DDBJ databases">
        <authorList>
            <person name="Benchimol M."/>
            <person name="Almeida L.G."/>
            <person name="Vasconcelos A.T."/>
            <person name="Perreira-Neves A."/>
            <person name="Rosa I.A."/>
            <person name="Tasca T."/>
            <person name="Bogo M.R."/>
            <person name="de Souza W."/>
        </authorList>
    </citation>
    <scope>NUCLEOTIDE SEQUENCE [LARGE SCALE GENOMIC DNA]</scope>
    <source>
        <strain evidence="1">K</strain>
    </source>
</reference>
<dbReference type="Proteomes" id="UP000179807">
    <property type="component" value="Unassembled WGS sequence"/>
</dbReference>
<gene>
    <name evidence="1" type="ORF">TRFO_22674</name>
</gene>
<sequence length="190" mass="22706">MYLIKDDCSILITKSVTYHFPDFKVEIVKKSNYFKTYIHKLDNQHQYCIFLILDGNNNFHSESNFDTKSLFCTSYSNHRMSNKFYIIHVALLCNINEFMNTILLDEGENKRWTVERASTIIRYINLNIRDALEIANSSNYVSLDDHLFWMIQRQLSSEFLNTTTKSFNNRRFSFILCLKDFTRIHPIRIK</sequence>
<accession>A0A1J4KG59</accession>
<evidence type="ECO:0000313" key="1">
    <source>
        <dbReference type="EMBL" id="OHT08756.1"/>
    </source>
</evidence>